<keyword evidence="1" id="KW-1133">Transmembrane helix</keyword>
<accession>A0A317L0S6</accession>
<reference evidence="2 3" key="1">
    <citation type="submission" date="2018-05" db="EMBL/GenBank/DDBJ databases">
        <title>Genomic analysis of Gracilibacillus dipsosauri DD1 reveals novel features of a salt-tolerant amylase.</title>
        <authorList>
            <person name="Deutch C.E."/>
            <person name="Yang S."/>
        </authorList>
    </citation>
    <scope>NUCLEOTIDE SEQUENCE [LARGE SCALE GENOMIC DNA]</scope>
    <source>
        <strain evidence="2 3">DD1</strain>
    </source>
</reference>
<dbReference type="AlphaFoldDB" id="A0A317L0S6"/>
<keyword evidence="1" id="KW-0812">Transmembrane</keyword>
<keyword evidence="3" id="KW-1185">Reference proteome</keyword>
<organism evidence="2 3">
    <name type="scientific">Gracilibacillus dipsosauri</name>
    <dbReference type="NCBI Taxonomy" id="178340"/>
    <lineage>
        <taxon>Bacteria</taxon>
        <taxon>Bacillati</taxon>
        <taxon>Bacillota</taxon>
        <taxon>Bacilli</taxon>
        <taxon>Bacillales</taxon>
        <taxon>Bacillaceae</taxon>
        <taxon>Gracilibacillus</taxon>
    </lineage>
</organism>
<protein>
    <recommendedName>
        <fullName evidence="4">DUF4829 domain-containing protein</fullName>
    </recommendedName>
</protein>
<dbReference type="InterPro" id="IPR032710">
    <property type="entry name" value="NTF2-like_dom_sf"/>
</dbReference>
<name>A0A317L0S6_9BACI</name>
<dbReference type="RefSeq" id="WP_109983627.1">
    <property type="nucleotide sequence ID" value="NZ_QGTD01000005.1"/>
</dbReference>
<dbReference type="OrthoDB" id="2720594at2"/>
<keyword evidence="1" id="KW-0472">Membrane</keyword>
<evidence type="ECO:0000256" key="1">
    <source>
        <dbReference type="SAM" id="Phobius"/>
    </source>
</evidence>
<proteinExistence type="predicted"/>
<evidence type="ECO:0008006" key="4">
    <source>
        <dbReference type="Google" id="ProtNLM"/>
    </source>
</evidence>
<evidence type="ECO:0000313" key="3">
    <source>
        <dbReference type="Proteomes" id="UP000245624"/>
    </source>
</evidence>
<evidence type="ECO:0000313" key="2">
    <source>
        <dbReference type="EMBL" id="PWU69382.1"/>
    </source>
</evidence>
<dbReference type="Proteomes" id="UP000245624">
    <property type="component" value="Unassembled WGS sequence"/>
</dbReference>
<gene>
    <name evidence="2" type="ORF">DLJ74_05225</name>
</gene>
<feature type="transmembrane region" description="Helical" evidence="1">
    <location>
        <begin position="7"/>
        <end position="28"/>
    </location>
</feature>
<sequence>MRRNRLLIKAIIALIFAIACIVFLYLWISSWFSPERKAENVLKSFYEYEQNGQFASSWELFHSEMQNKWDKSEYIQDRAHVFINHFGVDTFEFEYTEPVKLDTWKMSDQSPSLSNVYQFTVILGYESKYGYLEIQQPVYITEEKENWVILWDYN</sequence>
<dbReference type="EMBL" id="QGTD01000005">
    <property type="protein sequence ID" value="PWU69382.1"/>
    <property type="molecule type" value="Genomic_DNA"/>
</dbReference>
<dbReference type="PROSITE" id="PS51257">
    <property type="entry name" value="PROKAR_LIPOPROTEIN"/>
    <property type="match status" value="1"/>
</dbReference>
<comment type="caution">
    <text evidence="2">The sequence shown here is derived from an EMBL/GenBank/DDBJ whole genome shotgun (WGS) entry which is preliminary data.</text>
</comment>
<dbReference type="SUPFAM" id="SSF54427">
    <property type="entry name" value="NTF2-like"/>
    <property type="match status" value="1"/>
</dbReference>